<keyword evidence="1" id="KW-1133">Transmembrane helix</keyword>
<accession>A0ABQ3L0C5</accession>
<organism evidence="2 3">
    <name type="scientific">Amycolatopsis bullii</name>
    <dbReference type="NCBI Taxonomy" id="941987"/>
    <lineage>
        <taxon>Bacteria</taxon>
        <taxon>Bacillati</taxon>
        <taxon>Actinomycetota</taxon>
        <taxon>Actinomycetes</taxon>
        <taxon>Pseudonocardiales</taxon>
        <taxon>Pseudonocardiaceae</taxon>
        <taxon>Amycolatopsis</taxon>
    </lineage>
</organism>
<evidence type="ECO:0000313" key="2">
    <source>
        <dbReference type="EMBL" id="GHG48938.1"/>
    </source>
</evidence>
<proteinExistence type="predicted"/>
<dbReference type="RefSeq" id="WP_191316945.1">
    <property type="nucleotide sequence ID" value="NZ_BNAW01000075.1"/>
</dbReference>
<reference evidence="3" key="1">
    <citation type="journal article" date="2019" name="Int. J. Syst. Evol. Microbiol.">
        <title>The Global Catalogue of Microorganisms (GCM) 10K type strain sequencing project: providing services to taxonomists for standard genome sequencing and annotation.</title>
        <authorList>
            <consortium name="The Broad Institute Genomics Platform"/>
            <consortium name="The Broad Institute Genome Sequencing Center for Infectious Disease"/>
            <person name="Wu L."/>
            <person name="Ma J."/>
        </authorList>
    </citation>
    <scope>NUCLEOTIDE SEQUENCE [LARGE SCALE GENOMIC DNA]</scope>
    <source>
        <strain evidence="3">CGMCC 4.7680</strain>
    </source>
</reference>
<comment type="caution">
    <text evidence="2">The sequence shown here is derived from an EMBL/GenBank/DDBJ whole genome shotgun (WGS) entry which is preliminary data.</text>
</comment>
<dbReference type="EMBL" id="BNAW01000075">
    <property type="protein sequence ID" value="GHG48938.1"/>
    <property type="molecule type" value="Genomic_DNA"/>
</dbReference>
<keyword evidence="1" id="KW-0472">Membrane</keyword>
<gene>
    <name evidence="2" type="ORF">GCM10017567_84490</name>
</gene>
<name>A0ABQ3L0C5_9PSEU</name>
<evidence type="ECO:0008006" key="4">
    <source>
        <dbReference type="Google" id="ProtNLM"/>
    </source>
</evidence>
<dbReference type="Proteomes" id="UP000649955">
    <property type="component" value="Unassembled WGS sequence"/>
</dbReference>
<feature type="transmembrane region" description="Helical" evidence="1">
    <location>
        <begin position="23"/>
        <end position="46"/>
    </location>
</feature>
<keyword evidence="3" id="KW-1185">Reference proteome</keyword>
<feature type="transmembrane region" description="Helical" evidence="1">
    <location>
        <begin position="58"/>
        <end position="75"/>
    </location>
</feature>
<protein>
    <recommendedName>
        <fullName evidence="4">DUF304 domain-containing protein</fullName>
    </recommendedName>
</protein>
<sequence length="171" mass="18535">MAEPNIVLEPGERMLWSGRPQRIALTGPEWCCLAFGAVLVVVVFAAHGMPFMTGPVPLTDVAVVLCGIAVTWVPVGRRLWVTRRAVYVVTGERIVVADRVTGRTRASEYRSALAPAVVRVGRDGTATLTFTRRDAPGDALGVPMRKRLPAIRLFAVPADEQLRVLTEPGAH</sequence>
<evidence type="ECO:0000313" key="3">
    <source>
        <dbReference type="Proteomes" id="UP000649955"/>
    </source>
</evidence>
<keyword evidence="1" id="KW-0812">Transmembrane</keyword>
<evidence type="ECO:0000256" key="1">
    <source>
        <dbReference type="SAM" id="Phobius"/>
    </source>
</evidence>